<dbReference type="PANTHER" id="PTHR30006">
    <property type="entry name" value="THIAMINE-BINDING PERIPLASMIC PROTEIN-RELATED"/>
    <property type="match status" value="1"/>
</dbReference>
<evidence type="ECO:0000313" key="3">
    <source>
        <dbReference type="EMBL" id="MCW8107206.1"/>
    </source>
</evidence>
<dbReference type="PANTHER" id="PTHR30006:SF15">
    <property type="entry name" value="IRON-UTILIZATION PERIPLASMIC PROTEIN"/>
    <property type="match status" value="1"/>
</dbReference>
<dbReference type="SUPFAM" id="SSF53850">
    <property type="entry name" value="Periplasmic binding protein-like II"/>
    <property type="match status" value="1"/>
</dbReference>
<name>A0ABT3P521_9ALTE</name>
<dbReference type="EMBL" id="JAPFRD010000002">
    <property type="protein sequence ID" value="MCW8107206.1"/>
    <property type="molecule type" value="Genomic_DNA"/>
</dbReference>
<dbReference type="InterPro" id="IPR006059">
    <property type="entry name" value="SBP"/>
</dbReference>
<sequence length="322" mass="35335">MGSVNAEEVNVYSARKEALIKPLLDKFAAETGIEVNLVTGTADALISRLNSEGKYSPADILITTDVGRLVRAKEQDLTQAVDSSVLAEAIPATLRDDDGHWFSLTMRARPIMYAPERVDVANLSSMEALTDADWKGRICIRSSSNIYNQSMVAAMLQQKGHAETLDWAKKFVKNFARPPKGGDRDQIKAVVSGQCDIAIANTYYLAGMLDSADTAEQKIASQVNVFWPNQGDRGAHINVSGAAVTKSAPNRGNAVKLLEYMVRKEAQAWYAETNHEYPVLDGVEWSETLTQFGTFKAEDIPLHRVGELNAEAVKIMDKAGWK</sequence>
<comment type="caution">
    <text evidence="3">The sequence shown here is derived from an EMBL/GenBank/DDBJ whole genome shotgun (WGS) entry which is preliminary data.</text>
</comment>
<dbReference type="PIRSF" id="PIRSF002825">
    <property type="entry name" value="CfbpA"/>
    <property type="match status" value="1"/>
</dbReference>
<reference evidence="3" key="1">
    <citation type="submission" date="2022-11" db="EMBL/GenBank/DDBJ databases">
        <title>Alteromonas sp. nov., isolated from sea water of the Qingdao.</title>
        <authorList>
            <person name="Wang Q."/>
        </authorList>
    </citation>
    <scope>NUCLEOTIDE SEQUENCE</scope>
    <source>
        <strain evidence="3">ASW11-7</strain>
    </source>
</reference>
<dbReference type="InterPro" id="IPR026045">
    <property type="entry name" value="Ferric-bd"/>
</dbReference>
<comment type="similarity">
    <text evidence="1">Belongs to the bacterial solute-binding protein 1 family.</text>
</comment>
<evidence type="ECO:0000256" key="1">
    <source>
        <dbReference type="ARBA" id="ARBA00008520"/>
    </source>
</evidence>
<dbReference type="Proteomes" id="UP001142810">
    <property type="component" value="Unassembled WGS sequence"/>
</dbReference>
<organism evidence="3 4">
    <name type="scientific">Alteromonas aquimaris</name>
    <dbReference type="NCBI Taxonomy" id="2998417"/>
    <lineage>
        <taxon>Bacteria</taxon>
        <taxon>Pseudomonadati</taxon>
        <taxon>Pseudomonadota</taxon>
        <taxon>Gammaproteobacteria</taxon>
        <taxon>Alteromonadales</taxon>
        <taxon>Alteromonadaceae</taxon>
        <taxon>Alteromonas/Salinimonas group</taxon>
        <taxon>Alteromonas</taxon>
    </lineage>
</organism>
<gene>
    <name evidence="3" type="ORF">OPS25_01640</name>
</gene>
<keyword evidence="2" id="KW-0732">Signal</keyword>
<evidence type="ECO:0000256" key="2">
    <source>
        <dbReference type="ARBA" id="ARBA00022729"/>
    </source>
</evidence>
<keyword evidence="4" id="KW-1185">Reference proteome</keyword>
<accession>A0ABT3P521</accession>
<protein>
    <submittedName>
        <fullName evidence="3">Fe(3+) ABC transporter substrate-binding protein</fullName>
    </submittedName>
</protein>
<dbReference type="Pfam" id="PF13416">
    <property type="entry name" value="SBP_bac_8"/>
    <property type="match status" value="1"/>
</dbReference>
<proteinExistence type="inferred from homology"/>
<dbReference type="CDD" id="cd13542">
    <property type="entry name" value="PBP2_FutA1_ilke"/>
    <property type="match status" value="1"/>
</dbReference>
<dbReference type="Gene3D" id="3.40.190.10">
    <property type="entry name" value="Periplasmic binding protein-like II"/>
    <property type="match status" value="2"/>
</dbReference>
<evidence type="ECO:0000313" key="4">
    <source>
        <dbReference type="Proteomes" id="UP001142810"/>
    </source>
</evidence>